<dbReference type="InterPro" id="IPR036875">
    <property type="entry name" value="Znf_CCHC_sf"/>
</dbReference>
<name>A0A915J217_ROMCU</name>
<feature type="domain" description="DWNN" evidence="10">
    <location>
        <begin position="1"/>
        <end position="70"/>
    </location>
</feature>
<feature type="region of interest" description="Disordered" evidence="7">
    <location>
        <begin position="510"/>
        <end position="534"/>
    </location>
</feature>
<feature type="compositionally biased region" description="Basic residues" evidence="7">
    <location>
        <begin position="580"/>
        <end position="592"/>
    </location>
</feature>
<feature type="compositionally biased region" description="Basic and acidic residues" evidence="7">
    <location>
        <begin position="803"/>
        <end position="842"/>
    </location>
</feature>
<dbReference type="Gene3D" id="4.10.60.10">
    <property type="entry name" value="Zinc finger, CCHC-type"/>
    <property type="match status" value="1"/>
</dbReference>
<keyword evidence="2" id="KW-0479">Metal-binding</keyword>
<keyword evidence="11" id="KW-1185">Reference proteome</keyword>
<evidence type="ECO:0000256" key="1">
    <source>
        <dbReference type="ARBA" id="ARBA00004123"/>
    </source>
</evidence>
<dbReference type="SMART" id="SM01180">
    <property type="entry name" value="DWNN"/>
    <property type="match status" value="1"/>
</dbReference>
<evidence type="ECO:0000256" key="2">
    <source>
        <dbReference type="ARBA" id="ARBA00022723"/>
    </source>
</evidence>
<feature type="region of interest" description="Disordered" evidence="7">
    <location>
        <begin position="746"/>
        <end position="855"/>
    </location>
</feature>
<protein>
    <submittedName>
        <fullName evidence="12">E3 ubiquitin-protein ligase RBBP6</fullName>
    </submittedName>
</protein>
<feature type="region of interest" description="Disordered" evidence="7">
    <location>
        <begin position="358"/>
        <end position="380"/>
    </location>
</feature>
<dbReference type="AlphaFoldDB" id="A0A915J217"/>
<dbReference type="PROSITE" id="PS51282">
    <property type="entry name" value="DWNN"/>
    <property type="match status" value="1"/>
</dbReference>
<feature type="compositionally biased region" description="Low complexity" evidence="7">
    <location>
        <begin position="657"/>
        <end position="669"/>
    </location>
</feature>
<dbReference type="InterPro" id="IPR001841">
    <property type="entry name" value="Znf_RING"/>
</dbReference>
<dbReference type="Pfam" id="PF13696">
    <property type="entry name" value="zf-CCHC_2"/>
    <property type="match status" value="1"/>
</dbReference>
<keyword evidence="3 6" id="KW-0863">Zinc-finger</keyword>
<evidence type="ECO:0000256" key="4">
    <source>
        <dbReference type="ARBA" id="ARBA00022833"/>
    </source>
</evidence>
<dbReference type="InterPro" id="IPR025829">
    <property type="entry name" value="Zn_knuckle_CX2CX3GHX4C"/>
</dbReference>
<evidence type="ECO:0000313" key="12">
    <source>
        <dbReference type="WBParaSite" id="nRc.2.0.1.t20506-RA"/>
    </source>
</evidence>
<feature type="region of interest" description="Disordered" evidence="7">
    <location>
        <begin position="579"/>
        <end position="669"/>
    </location>
</feature>
<dbReference type="PROSITE" id="PS50158">
    <property type="entry name" value="ZF_CCHC"/>
    <property type="match status" value="1"/>
</dbReference>
<dbReference type="InterPro" id="IPR033489">
    <property type="entry name" value="RBBP6"/>
</dbReference>
<dbReference type="SUPFAM" id="SSF57756">
    <property type="entry name" value="Retrovirus zinc finger-like domains"/>
    <property type="match status" value="1"/>
</dbReference>
<dbReference type="GO" id="GO:0006511">
    <property type="term" value="P:ubiquitin-dependent protein catabolic process"/>
    <property type="evidence" value="ECO:0007669"/>
    <property type="project" value="TreeGrafter"/>
</dbReference>
<reference evidence="12" key="1">
    <citation type="submission" date="2022-11" db="UniProtKB">
        <authorList>
            <consortium name="WormBaseParasite"/>
        </authorList>
    </citation>
    <scope>IDENTIFICATION</scope>
</reference>
<keyword evidence="5" id="KW-0539">Nucleus</keyword>
<feature type="compositionally biased region" description="Basic residues" evidence="7">
    <location>
        <begin position="1044"/>
        <end position="1062"/>
    </location>
</feature>
<keyword evidence="4" id="KW-0862">Zinc</keyword>
<dbReference type="CDD" id="cd16620">
    <property type="entry name" value="vRING-HC-C4C4_RBBP6"/>
    <property type="match status" value="1"/>
</dbReference>
<dbReference type="GO" id="GO:0005634">
    <property type="term" value="C:nucleus"/>
    <property type="evidence" value="ECO:0007669"/>
    <property type="project" value="UniProtKB-SubCell"/>
</dbReference>
<dbReference type="OMA" id="SEEACAK"/>
<dbReference type="GO" id="GO:0061630">
    <property type="term" value="F:ubiquitin protein ligase activity"/>
    <property type="evidence" value="ECO:0007669"/>
    <property type="project" value="InterPro"/>
</dbReference>
<feature type="domain" description="RING-type" evidence="8">
    <location>
        <begin position="258"/>
        <end position="299"/>
    </location>
</feature>
<evidence type="ECO:0000259" key="9">
    <source>
        <dbReference type="PROSITE" id="PS50158"/>
    </source>
</evidence>
<evidence type="ECO:0000259" key="8">
    <source>
        <dbReference type="PROSITE" id="PS50089"/>
    </source>
</evidence>
<dbReference type="SMART" id="SM00343">
    <property type="entry name" value="ZnF_C2HC"/>
    <property type="match status" value="1"/>
</dbReference>
<dbReference type="InterPro" id="IPR013083">
    <property type="entry name" value="Znf_RING/FYVE/PHD"/>
</dbReference>
<feature type="region of interest" description="Disordered" evidence="7">
    <location>
        <begin position="867"/>
        <end position="895"/>
    </location>
</feature>
<feature type="compositionally biased region" description="Basic and acidic residues" evidence="7">
    <location>
        <begin position="1115"/>
        <end position="1132"/>
    </location>
</feature>
<evidence type="ECO:0000256" key="3">
    <source>
        <dbReference type="ARBA" id="ARBA00022771"/>
    </source>
</evidence>
<feature type="compositionally biased region" description="Basic residues" evidence="7">
    <location>
        <begin position="1088"/>
        <end position="1109"/>
    </location>
</feature>
<dbReference type="GO" id="GO:0008270">
    <property type="term" value="F:zinc ion binding"/>
    <property type="evidence" value="ECO:0007669"/>
    <property type="project" value="UniProtKB-KW"/>
</dbReference>
<accession>A0A915J217</accession>
<feature type="compositionally biased region" description="Low complexity" evidence="7">
    <location>
        <begin position="521"/>
        <end position="534"/>
    </location>
</feature>
<dbReference type="Proteomes" id="UP000887565">
    <property type="component" value="Unplaced"/>
</dbReference>
<evidence type="ECO:0000256" key="5">
    <source>
        <dbReference type="ARBA" id="ARBA00023242"/>
    </source>
</evidence>
<feature type="compositionally biased region" description="Basic and acidic residues" evidence="7">
    <location>
        <begin position="781"/>
        <end position="795"/>
    </location>
</feature>
<dbReference type="PANTHER" id="PTHR15439:SF0">
    <property type="entry name" value="CELL DIVISION CYCLE AND APOPTOSIS REGULATOR PROTEIN 1-RELATED"/>
    <property type="match status" value="1"/>
</dbReference>
<evidence type="ECO:0000256" key="6">
    <source>
        <dbReference type="PROSITE-ProRule" id="PRU00047"/>
    </source>
</evidence>
<feature type="region of interest" description="Disordered" evidence="7">
    <location>
        <begin position="1027"/>
        <end position="1132"/>
    </location>
</feature>
<evidence type="ECO:0000259" key="10">
    <source>
        <dbReference type="PROSITE" id="PS51282"/>
    </source>
</evidence>
<dbReference type="InterPro" id="IPR001878">
    <property type="entry name" value="Znf_CCHC"/>
</dbReference>
<evidence type="ECO:0000313" key="11">
    <source>
        <dbReference type="Proteomes" id="UP000887565"/>
    </source>
</evidence>
<evidence type="ECO:0000256" key="7">
    <source>
        <dbReference type="SAM" id="MobiDB-lite"/>
    </source>
</evidence>
<dbReference type="GO" id="GO:0016567">
    <property type="term" value="P:protein ubiquitination"/>
    <property type="evidence" value="ECO:0007669"/>
    <property type="project" value="InterPro"/>
</dbReference>
<dbReference type="GO" id="GO:0019899">
    <property type="term" value="F:enzyme binding"/>
    <property type="evidence" value="ECO:0007669"/>
    <property type="project" value="UniProtKB-ARBA"/>
</dbReference>
<comment type="subcellular location">
    <subcellularLocation>
        <location evidence="1">Nucleus</location>
    </subcellularLocation>
</comment>
<organism evidence="11 12">
    <name type="scientific">Romanomermis culicivorax</name>
    <name type="common">Nematode worm</name>
    <dbReference type="NCBI Taxonomy" id="13658"/>
    <lineage>
        <taxon>Eukaryota</taxon>
        <taxon>Metazoa</taxon>
        <taxon>Ecdysozoa</taxon>
        <taxon>Nematoda</taxon>
        <taxon>Enoplea</taxon>
        <taxon>Dorylaimia</taxon>
        <taxon>Mermithida</taxon>
        <taxon>Mermithoidea</taxon>
        <taxon>Mermithidae</taxon>
        <taxon>Romanomermis</taxon>
    </lineage>
</organism>
<dbReference type="WBParaSite" id="nRc.2.0.1.t20506-RA">
    <property type="protein sequence ID" value="nRc.2.0.1.t20506-RA"/>
    <property type="gene ID" value="nRc.2.0.1.g20506"/>
</dbReference>
<dbReference type="SUPFAM" id="SSF57850">
    <property type="entry name" value="RING/U-box"/>
    <property type="match status" value="1"/>
</dbReference>
<dbReference type="Pfam" id="PF08783">
    <property type="entry name" value="DWNN"/>
    <property type="match status" value="1"/>
</dbReference>
<dbReference type="Gene3D" id="3.30.40.10">
    <property type="entry name" value="Zinc/RING finger domain, C3HC4 (zinc finger)"/>
    <property type="match status" value="1"/>
</dbReference>
<dbReference type="GO" id="GO:0006397">
    <property type="term" value="P:mRNA processing"/>
    <property type="evidence" value="ECO:0007669"/>
    <property type="project" value="InterPro"/>
</dbReference>
<dbReference type="InterPro" id="IPR014891">
    <property type="entry name" value="DWNN_domain"/>
</dbReference>
<proteinExistence type="predicted"/>
<feature type="domain" description="CCHC-type" evidence="9">
    <location>
        <begin position="163"/>
        <end position="177"/>
    </location>
</feature>
<sequence length="1132" mass="126976">AVDYKTLTFDGLHISVGDLKRLIYDNEKINNASADFDLQICNASSNPKVPYEDDSSLIPRNSSVIVARVPAAKQQRLPKYFSDQKDKSTEGVVQRGRQLDVYGRPINATGALGIDRDEWAKRNDLSEVEKLRAMERQATDAYDPSNYARRRVQTGQAPVNYVCSRCTQPGHWMSQCPLLNVRRTTGIPRDELMETTPDDPQAMVTAKGTYVVPILHKVAKIIGKKERVPFLDEDEDRRSSTPEIGPSSGVAVPNELLCKLCGDLLKDAVLVRCCCMSFCDECVRSRLLESDQHQCPYCHKLNVDPDSSLLPNAQLRQAVNSFRNESGYAHVARRLAAASEPQPIVAHTFATLPPHIKTSAAPESKQSQSPASSHTSSFPQILPTVDLTTNLPKQTATPIPIPPYPFSSNVVQSHSIVLPSVAAVANPDTYAPPAPVELSVPVVPYQTHQPPPPGVVAASAPPTANVLQYAAQPTPQVTHPAHRPLTEEEFYLEKRREKIKPKDEWEEFLERKDRKKKRRPSSSPSSRSESTSDSSWIVIKPTNLENIDENSSSEWEKNWHVKAVVYLTIYGIPLIEIRSRSKSRSRRRHRESKKNASSSKNRRRSRTSTSPGRHGHRGDYSRSPPPSSRRHFRSPTPPPSAGYHRTTGSSRRPPPTASAYYPPSSSRTSRYLHHHHHYEGGQDFSSAAAYAEAMAPAFPTSEWPPDATAAAFHPAPMIHTTTVHHHHTTLAPPSTLFPPGVDDLKFDPSVSVPPPHKRSSRSPRLGKTSSRTTKRRRRKSSSPEKDKWARKDEKRSKSRKEKKREPSEEKEKVAEEKSGGETRKTGKGEKREKSSRKEKIDENENEETPALDLEIVEKKIEEMPVENLVREEVNTDSVTESATENDKIKSPPLKTALHRRRVVESSTPLVADEDDDVGGVKIVVDDFEKRRSRRIAIELKKKSPPTTTLDVSGGDQQIVVETSKKSRKIARDDDGDNFFPPTADIIFKPLEINIKNEKITTPITSEVEEKKFAGAVKITGGDENLIELKDTVAADDESDGEDKRRKKKEKKKKKKHHKKHKKSEIEGAKNDVSSMIVESGDQESSSKKDKKHKHSHKHHKSSKKLKRKRSESLSIEDKKDLREIIDEKSKKR</sequence>
<dbReference type="Gene3D" id="3.10.20.90">
    <property type="entry name" value="Phosphatidylinositol 3-kinase Catalytic Subunit, Chain A, domain 1"/>
    <property type="match status" value="1"/>
</dbReference>
<feature type="compositionally biased region" description="Low complexity" evidence="7">
    <location>
        <begin position="359"/>
        <end position="380"/>
    </location>
</feature>
<dbReference type="PANTHER" id="PTHR15439">
    <property type="entry name" value="RETINOBLASTOMA-BINDING PROTEIN 6"/>
    <property type="match status" value="1"/>
</dbReference>
<dbReference type="PROSITE" id="PS50089">
    <property type="entry name" value="ZF_RING_2"/>
    <property type="match status" value="1"/>
</dbReference>
<dbReference type="GO" id="GO:0003676">
    <property type="term" value="F:nucleic acid binding"/>
    <property type="evidence" value="ECO:0007669"/>
    <property type="project" value="InterPro"/>
</dbReference>